<organism evidence="1 2">
    <name type="scientific">Alicyclobacillus cycloheptanicus</name>
    <dbReference type="NCBI Taxonomy" id="1457"/>
    <lineage>
        <taxon>Bacteria</taxon>
        <taxon>Bacillati</taxon>
        <taxon>Bacillota</taxon>
        <taxon>Bacilli</taxon>
        <taxon>Bacillales</taxon>
        <taxon>Alicyclobacillaceae</taxon>
        <taxon>Alicyclobacillus</taxon>
    </lineage>
</organism>
<name>A0ABT9XHK8_9BACL</name>
<evidence type="ECO:0000313" key="1">
    <source>
        <dbReference type="EMBL" id="MDQ0189258.1"/>
    </source>
</evidence>
<comment type="caution">
    <text evidence="1">The sequence shown here is derived from an EMBL/GenBank/DDBJ whole genome shotgun (WGS) entry which is preliminary data.</text>
</comment>
<reference evidence="1 2" key="1">
    <citation type="submission" date="2023-07" db="EMBL/GenBank/DDBJ databases">
        <title>Genomic Encyclopedia of Type Strains, Phase IV (KMG-IV): sequencing the most valuable type-strain genomes for metagenomic binning, comparative biology and taxonomic classification.</title>
        <authorList>
            <person name="Goeker M."/>
        </authorList>
    </citation>
    <scope>NUCLEOTIDE SEQUENCE [LARGE SCALE GENOMIC DNA]</scope>
    <source>
        <strain evidence="1 2">DSM 4006</strain>
    </source>
</reference>
<sequence>MPTAYNVQADFQSDWIAILRRHLTSWGYTDEPSLSQETVSFRFFNVWRRLVLPIPRTVVFSREFTCPPELQNGLDAVIQKIEQGIDIKPHLSTNILKPDYNDALLNDWGIHHLHLGTEIDAAGFAKRTGPVLFVRFDTTHAYLIDVMGHGSWARQDLVRILHRNWPESISRYRMASTLALAQPLSDDDFRRLRHGNVQSFVEVEPGVVYAPIGGGYSTSGMSFEVVSMSDRYFMRVRQLEAQLRQNIPSFVSACRQVGIEPSQNLSFRFVTDFTTARAVEANSGVIFTLGTL</sequence>
<evidence type="ECO:0000313" key="2">
    <source>
        <dbReference type="Proteomes" id="UP001232973"/>
    </source>
</evidence>
<dbReference type="Proteomes" id="UP001232973">
    <property type="component" value="Unassembled WGS sequence"/>
</dbReference>
<dbReference type="EMBL" id="JAUSTP010000005">
    <property type="protein sequence ID" value="MDQ0189258.1"/>
    <property type="molecule type" value="Genomic_DNA"/>
</dbReference>
<dbReference type="RefSeq" id="WP_274455113.1">
    <property type="nucleotide sequence ID" value="NZ_CP067097.1"/>
</dbReference>
<keyword evidence="2" id="KW-1185">Reference proteome</keyword>
<proteinExistence type="predicted"/>
<gene>
    <name evidence="1" type="ORF">J2S03_001074</name>
</gene>
<accession>A0ABT9XHK8</accession>
<protein>
    <submittedName>
        <fullName evidence="1">Uncharacterized protein</fullName>
    </submittedName>
</protein>